<dbReference type="AlphaFoldDB" id="B8IQQ0"/>
<feature type="region of interest" description="Disordered" evidence="1">
    <location>
        <begin position="1"/>
        <end position="22"/>
    </location>
</feature>
<reference evidence="2 3" key="1">
    <citation type="submission" date="2009-01" db="EMBL/GenBank/DDBJ databases">
        <title>Complete sequence of chromosome of Methylobacterium nodulans ORS 2060.</title>
        <authorList>
            <consortium name="US DOE Joint Genome Institute"/>
            <person name="Lucas S."/>
            <person name="Copeland A."/>
            <person name="Lapidus A."/>
            <person name="Glavina del Rio T."/>
            <person name="Dalin E."/>
            <person name="Tice H."/>
            <person name="Bruce D."/>
            <person name="Goodwin L."/>
            <person name="Pitluck S."/>
            <person name="Sims D."/>
            <person name="Brettin T."/>
            <person name="Detter J.C."/>
            <person name="Han C."/>
            <person name="Larimer F."/>
            <person name="Land M."/>
            <person name="Hauser L."/>
            <person name="Kyrpides N."/>
            <person name="Ivanova N."/>
            <person name="Marx C.J."/>
            <person name="Richardson P."/>
        </authorList>
    </citation>
    <scope>NUCLEOTIDE SEQUENCE [LARGE SCALE GENOMIC DNA]</scope>
    <source>
        <strain evidence="3">LMG 21967 / CNCM I-2342 / ORS 2060</strain>
    </source>
</reference>
<gene>
    <name evidence="2" type="ordered locus">Mnod_7610</name>
</gene>
<evidence type="ECO:0000256" key="1">
    <source>
        <dbReference type="SAM" id="MobiDB-lite"/>
    </source>
</evidence>
<organism evidence="2 3">
    <name type="scientific">Methylobacterium nodulans (strain LMG 21967 / CNCM I-2342 / ORS 2060)</name>
    <dbReference type="NCBI Taxonomy" id="460265"/>
    <lineage>
        <taxon>Bacteria</taxon>
        <taxon>Pseudomonadati</taxon>
        <taxon>Pseudomonadota</taxon>
        <taxon>Alphaproteobacteria</taxon>
        <taxon>Hyphomicrobiales</taxon>
        <taxon>Methylobacteriaceae</taxon>
        <taxon>Methylobacterium</taxon>
    </lineage>
</organism>
<evidence type="ECO:0000313" key="3">
    <source>
        <dbReference type="Proteomes" id="UP000008207"/>
    </source>
</evidence>
<keyword evidence="3" id="KW-1185">Reference proteome</keyword>
<name>B8IQQ0_METNO</name>
<sequence>MLTRPRTDRDKQTVAGRRSTAEFPPEAIERLRLAIRRRLVARGVPEVEMEARIDEVMTADTDLRTDSDYILNGKD</sequence>
<proteinExistence type="predicted"/>
<feature type="compositionally biased region" description="Basic and acidic residues" evidence="1">
    <location>
        <begin position="1"/>
        <end position="12"/>
    </location>
</feature>
<dbReference type="Proteomes" id="UP000008207">
    <property type="component" value="Chromosome"/>
</dbReference>
<dbReference type="KEGG" id="mno:Mnod_7610"/>
<evidence type="ECO:0000313" key="2">
    <source>
        <dbReference type="EMBL" id="ACL62345.1"/>
    </source>
</evidence>
<protein>
    <submittedName>
        <fullName evidence="2">Uncharacterized protein</fullName>
    </submittedName>
</protein>
<dbReference type="HOGENOM" id="CLU_2666907_0_0_5"/>
<dbReference type="EMBL" id="CP001349">
    <property type="protein sequence ID" value="ACL62345.1"/>
    <property type="molecule type" value="Genomic_DNA"/>
</dbReference>
<accession>B8IQQ0</accession>